<dbReference type="AlphaFoldDB" id="A0AAU8MZ49"/>
<dbReference type="GO" id="GO:0016829">
    <property type="term" value="F:lyase activity"/>
    <property type="evidence" value="ECO:0007669"/>
    <property type="project" value="UniProtKB-KW"/>
</dbReference>
<dbReference type="InterPro" id="IPR039556">
    <property type="entry name" value="ICL/PEPM"/>
</dbReference>
<dbReference type="RefSeq" id="WP_363800173.1">
    <property type="nucleotide sequence ID" value="NZ_CP159925.1"/>
</dbReference>
<dbReference type="PANTHER" id="PTHR42905">
    <property type="entry name" value="PHOSPHOENOLPYRUVATE CARBOXYLASE"/>
    <property type="match status" value="1"/>
</dbReference>
<dbReference type="GO" id="GO:0046872">
    <property type="term" value="F:metal ion binding"/>
    <property type="evidence" value="ECO:0007669"/>
    <property type="project" value="UniProtKB-KW"/>
</dbReference>
<dbReference type="SUPFAM" id="SSF51621">
    <property type="entry name" value="Phosphoenolpyruvate/pyruvate domain"/>
    <property type="match status" value="1"/>
</dbReference>
<dbReference type="InterPro" id="IPR040442">
    <property type="entry name" value="Pyrv_kinase-like_dom_sf"/>
</dbReference>
<proteinExistence type="predicted"/>
<gene>
    <name evidence="2" type="ORF">ABU614_08940</name>
</gene>
<sequence>MQRNELAQRLAALHVKGDPLRLYNAWDAGSAKAIAGAGAPVVATSSWAVAAAQGYEDGEAIPLSLVEHIVGRIAAAVDVPVTVDFEGGYSDDPATAAANVARLLDAGVVGINFEDRIVAGHGLHAIQAQAERIAAIRGVARARGVDLFINARTDLFFDPDLAPMDGLEEARERAKAYAAAGASGLFVPGLVDARAIAALCETIELPVNVMVGPGLPELPALARAGVARVSYGPGPYLAAMEGLRAAAQAASAPSA</sequence>
<dbReference type="Gene3D" id="3.20.20.60">
    <property type="entry name" value="Phosphoenolpyruvate-binding domains"/>
    <property type="match status" value="1"/>
</dbReference>
<keyword evidence="1" id="KW-0479">Metal-binding</keyword>
<protein>
    <submittedName>
        <fullName evidence="2">Isocitrate lyase/phosphoenolpyruvate mutase family protein</fullName>
    </submittedName>
</protein>
<name>A0AAU8MZ49_9GAMM</name>
<accession>A0AAU8MZ49</accession>
<evidence type="ECO:0000256" key="1">
    <source>
        <dbReference type="ARBA" id="ARBA00022723"/>
    </source>
</evidence>
<reference evidence="2" key="1">
    <citation type="submission" date="2024-06" db="EMBL/GenBank/DDBJ databases">
        <authorList>
            <person name="Li S."/>
        </authorList>
    </citation>
    <scope>NUCLEOTIDE SEQUENCE</scope>
    <source>
        <strain evidence="2">SR10</strain>
    </source>
</reference>
<dbReference type="Pfam" id="PF13714">
    <property type="entry name" value="PEP_mutase"/>
    <property type="match status" value="1"/>
</dbReference>
<keyword evidence="2" id="KW-0456">Lyase</keyword>
<dbReference type="PANTHER" id="PTHR42905:SF16">
    <property type="entry name" value="CARBOXYPHOSPHONOENOLPYRUVATE PHOSPHONOMUTASE-LIKE PROTEIN (AFU_ORTHOLOGUE AFUA_5G07230)"/>
    <property type="match status" value="1"/>
</dbReference>
<organism evidence="2">
    <name type="scientific">Lysobacter firmicutimachus</name>
    <dbReference type="NCBI Taxonomy" id="1792846"/>
    <lineage>
        <taxon>Bacteria</taxon>
        <taxon>Pseudomonadati</taxon>
        <taxon>Pseudomonadota</taxon>
        <taxon>Gammaproteobacteria</taxon>
        <taxon>Lysobacterales</taxon>
        <taxon>Lysobacteraceae</taxon>
        <taxon>Lysobacter</taxon>
    </lineage>
</organism>
<evidence type="ECO:0000313" key="2">
    <source>
        <dbReference type="EMBL" id="XCO76889.1"/>
    </source>
</evidence>
<dbReference type="EMBL" id="CP159925">
    <property type="protein sequence ID" value="XCO76889.1"/>
    <property type="molecule type" value="Genomic_DNA"/>
</dbReference>
<dbReference type="CDD" id="cd00377">
    <property type="entry name" value="ICL_PEPM"/>
    <property type="match status" value="1"/>
</dbReference>
<dbReference type="InterPro" id="IPR015813">
    <property type="entry name" value="Pyrv/PenolPyrv_kinase-like_dom"/>
</dbReference>